<evidence type="ECO:0000313" key="3">
    <source>
        <dbReference type="Proteomes" id="UP001458880"/>
    </source>
</evidence>
<comment type="caution">
    <text evidence="2">The sequence shown here is derived from an EMBL/GenBank/DDBJ whole genome shotgun (WGS) entry which is preliminary data.</text>
</comment>
<protein>
    <submittedName>
        <fullName evidence="2">Uncharacterized protein</fullName>
    </submittedName>
</protein>
<name>A0AAW1KF77_POPJA</name>
<reference evidence="2 3" key="1">
    <citation type="journal article" date="2024" name="BMC Genomics">
        <title>De novo assembly and annotation of Popillia japonica's genome with initial clues to its potential as an invasive pest.</title>
        <authorList>
            <person name="Cucini C."/>
            <person name="Boschi S."/>
            <person name="Funari R."/>
            <person name="Cardaioli E."/>
            <person name="Iannotti N."/>
            <person name="Marturano G."/>
            <person name="Paoli F."/>
            <person name="Bruttini M."/>
            <person name="Carapelli A."/>
            <person name="Frati F."/>
            <person name="Nardi F."/>
        </authorList>
    </citation>
    <scope>NUCLEOTIDE SEQUENCE [LARGE SCALE GENOMIC DNA]</scope>
    <source>
        <strain evidence="2">DMR45628</strain>
    </source>
</reference>
<organism evidence="2 3">
    <name type="scientific">Popillia japonica</name>
    <name type="common">Japanese beetle</name>
    <dbReference type="NCBI Taxonomy" id="7064"/>
    <lineage>
        <taxon>Eukaryota</taxon>
        <taxon>Metazoa</taxon>
        <taxon>Ecdysozoa</taxon>
        <taxon>Arthropoda</taxon>
        <taxon>Hexapoda</taxon>
        <taxon>Insecta</taxon>
        <taxon>Pterygota</taxon>
        <taxon>Neoptera</taxon>
        <taxon>Endopterygota</taxon>
        <taxon>Coleoptera</taxon>
        <taxon>Polyphaga</taxon>
        <taxon>Scarabaeiformia</taxon>
        <taxon>Scarabaeidae</taxon>
        <taxon>Rutelinae</taxon>
        <taxon>Popillia</taxon>
    </lineage>
</organism>
<evidence type="ECO:0000313" key="2">
    <source>
        <dbReference type="EMBL" id="KAK9717092.1"/>
    </source>
</evidence>
<sequence>MKTRSPLFLVVLPTKTTPAQLNKTHQPRGAANARLPTPPTAIARTPVLPRLVQTAGGIIPPATRAAPSRWPTRKPGTEPSRNLETGSVPDKIPEGNQPEHSHQPRPQTTTEPRNRQRPRQNTRRKSARAFPPAPPPDNKPWKRAPTEPMPTHDVARTDEDYSPLHTPETPSRIRHPQTRVSEQRGLPGLHHLCQTHLPCPEPRHREIFSLHPRRRKPAPTPEETPPPGPEEQDRVTRPKLLTANPQLTPNLTGGRAYLQ</sequence>
<keyword evidence="3" id="KW-1185">Reference proteome</keyword>
<feature type="region of interest" description="Disordered" evidence="1">
    <location>
        <begin position="209"/>
        <end position="259"/>
    </location>
</feature>
<feature type="compositionally biased region" description="Pro residues" evidence="1">
    <location>
        <begin position="218"/>
        <end position="229"/>
    </location>
</feature>
<dbReference type="AlphaFoldDB" id="A0AAW1KF77"/>
<dbReference type="Proteomes" id="UP001458880">
    <property type="component" value="Unassembled WGS sequence"/>
</dbReference>
<proteinExistence type="predicted"/>
<evidence type="ECO:0000256" key="1">
    <source>
        <dbReference type="SAM" id="MobiDB-lite"/>
    </source>
</evidence>
<gene>
    <name evidence="2" type="ORF">QE152_g24351</name>
</gene>
<feature type="region of interest" description="Disordered" evidence="1">
    <location>
        <begin position="58"/>
        <end position="178"/>
    </location>
</feature>
<feature type="compositionally biased region" description="Basic residues" evidence="1">
    <location>
        <begin position="115"/>
        <end position="127"/>
    </location>
</feature>
<feature type="region of interest" description="Disordered" evidence="1">
    <location>
        <begin position="18"/>
        <end position="41"/>
    </location>
</feature>
<feature type="compositionally biased region" description="Basic and acidic residues" evidence="1">
    <location>
        <begin position="91"/>
        <end position="102"/>
    </location>
</feature>
<accession>A0AAW1KF77</accession>
<dbReference type="EMBL" id="JASPKY010000247">
    <property type="protein sequence ID" value="KAK9717092.1"/>
    <property type="molecule type" value="Genomic_DNA"/>
</dbReference>